<organism evidence="1">
    <name type="scientific">uncultured Caudovirales phage</name>
    <dbReference type="NCBI Taxonomy" id="2100421"/>
    <lineage>
        <taxon>Viruses</taxon>
        <taxon>Duplodnaviria</taxon>
        <taxon>Heunggongvirae</taxon>
        <taxon>Uroviricota</taxon>
        <taxon>Caudoviricetes</taxon>
        <taxon>Peduoviridae</taxon>
        <taxon>Maltschvirus</taxon>
        <taxon>Maltschvirus maltsch</taxon>
    </lineage>
</organism>
<proteinExistence type="predicted"/>
<name>A0A6J5LWT8_9CAUD</name>
<reference evidence="1" key="1">
    <citation type="submission" date="2020-04" db="EMBL/GenBank/DDBJ databases">
        <authorList>
            <person name="Chiriac C."/>
            <person name="Salcher M."/>
            <person name="Ghai R."/>
            <person name="Kavagutti S V."/>
        </authorList>
    </citation>
    <scope>NUCLEOTIDE SEQUENCE</scope>
</reference>
<gene>
    <name evidence="1" type="ORF">UFOVP328_26</name>
</gene>
<evidence type="ECO:0000313" key="1">
    <source>
        <dbReference type="EMBL" id="CAB4137426.1"/>
    </source>
</evidence>
<accession>A0A6J5LWT8</accession>
<dbReference type="EMBL" id="LR796341">
    <property type="protein sequence ID" value="CAB4137426.1"/>
    <property type="molecule type" value="Genomic_DNA"/>
</dbReference>
<protein>
    <submittedName>
        <fullName evidence="1">Uncharacterized protein</fullName>
    </submittedName>
</protein>
<sequence>MSKKIVVDSKNGAENIRLSRLATRQSNLEEDRGCWTTLSQSPCSRLLPIYKNKYLKNGDTKQIIDHEYDDAMNVGTTITQRIVTRYADDYSVTADTDVTRDMIQDLAKKYLTWPTEAQLLVCRDPSRQSIDEEVQKVTLEKYLPLATVDKPTNGVLTLVNGDIVKKPKKDKVEARSIDFVITPNNSSKEFNVFAKFSLVAGSGQGHQADESRRFLQEAIKYTAKHDDAKHFIALLDGGEAERHIPDLQSLISGQPRIFVGNCEQVIDWITAVTK</sequence>